<dbReference type="GO" id="GO:0006979">
    <property type="term" value="P:response to oxidative stress"/>
    <property type="evidence" value="ECO:0007669"/>
    <property type="project" value="TreeGrafter"/>
</dbReference>
<dbReference type="Pfam" id="PF07534">
    <property type="entry name" value="TLD"/>
    <property type="match status" value="1"/>
</dbReference>
<dbReference type="EMBL" id="VDEP01000413">
    <property type="protein sequence ID" value="KAA1086188.1"/>
    <property type="molecule type" value="Genomic_DNA"/>
</dbReference>
<feature type="region of interest" description="Disordered" evidence="5">
    <location>
        <begin position="181"/>
        <end position="268"/>
    </location>
</feature>
<dbReference type="PANTHER" id="PTHR23354">
    <property type="entry name" value="NUCLEOLAR PROTEIN 7/ESTROGEN RECEPTOR COACTIVATOR-RELATED"/>
    <property type="match status" value="1"/>
</dbReference>
<evidence type="ECO:0000313" key="8">
    <source>
        <dbReference type="Proteomes" id="UP000325313"/>
    </source>
</evidence>
<feature type="compositionally biased region" description="Polar residues" evidence="5">
    <location>
        <begin position="340"/>
        <end position="350"/>
    </location>
</feature>
<feature type="compositionally biased region" description="Low complexity" evidence="5">
    <location>
        <begin position="59"/>
        <end position="75"/>
    </location>
</feature>
<feature type="region of interest" description="Disordered" evidence="5">
    <location>
        <begin position="317"/>
        <end position="362"/>
    </location>
</feature>
<dbReference type="AlphaFoldDB" id="A0A5B0NDY8"/>
<feature type="compositionally biased region" description="Low complexity" evidence="5">
    <location>
        <begin position="330"/>
        <end position="339"/>
    </location>
</feature>
<evidence type="ECO:0000256" key="2">
    <source>
        <dbReference type="ARBA" id="ARBA00009540"/>
    </source>
</evidence>
<organism evidence="7 8">
    <name type="scientific">Puccinia graminis f. sp. tritici</name>
    <dbReference type="NCBI Taxonomy" id="56615"/>
    <lineage>
        <taxon>Eukaryota</taxon>
        <taxon>Fungi</taxon>
        <taxon>Dikarya</taxon>
        <taxon>Basidiomycota</taxon>
        <taxon>Pucciniomycotina</taxon>
        <taxon>Pucciniomycetes</taxon>
        <taxon>Pucciniales</taxon>
        <taxon>Pucciniaceae</taxon>
        <taxon>Puccinia</taxon>
    </lineage>
</organism>
<dbReference type="InterPro" id="IPR006571">
    <property type="entry name" value="TLDc_dom"/>
</dbReference>
<feature type="compositionally biased region" description="Polar residues" evidence="5">
    <location>
        <begin position="247"/>
        <end position="262"/>
    </location>
</feature>
<dbReference type="SMART" id="SM00584">
    <property type="entry name" value="TLDc"/>
    <property type="match status" value="1"/>
</dbReference>
<feature type="compositionally biased region" description="Polar residues" evidence="5">
    <location>
        <begin position="212"/>
        <end position="239"/>
    </location>
</feature>
<keyword evidence="3" id="KW-0496">Mitochondrion</keyword>
<feature type="domain" description="TLDc" evidence="6">
    <location>
        <begin position="374"/>
        <end position="564"/>
    </location>
</feature>
<dbReference type="GO" id="GO:0005739">
    <property type="term" value="C:mitochondrion"/>
    <property type="evidence" value="ECO:0007669"/>
    <property type="project" value="UniProtKB-SubCell"/>
</dbReference>
<accession>A0A5B0NDY8</accession>
<comment type="similarity">
    <text evidence="2">Belongs to the OXR1 family.</text>
</comment>
<feature type="compositionally biased region" description="Polar residues" evidence="5">
    <location>
        <begin position="47"/>
        <end position="58"/>
    </location>
</feature>
<dbReference type="Proteomes" id="UP000325313">
    <property type="component" value="Unassembled WGS sequence"/>
</dbReference>
<evidence type="ECO:0000313" key="7">
    <source>
        <dbReference type="EMBL" id="KAA1086188.1"/>
    </source>
</evidence>
<reference evidence="7 8" key="1">
    <citation type="submission" date="2019-05" db="EMBL/GenBank/DDBJ databases">
        <title>Emergence of the Ug99 lineage of the wheat stem rust pathogen through somatic hybridization.</title>
        <authorList>
            <person name="Li F."/>
            <person name="Upadhyaya N.M."/>
            <person name="Sperschneider J."/>
            <person name="Matny O."/>
            <person name="Nguyen-Phuc H."/>
            <person name="Mago R."/>
            <person name="Raley C."/>
            <person name="Miller M.E."/>
            <person name="Silverstein K.A.T."/>
            <person name="Henningsen E."/>
            <person name="Hirsch C.D."/>
            <person name="Visser B."/>
            <person name="Pretorius Z.A."/>
            <person name="Steffenson B.J."/>
            <person name="Schwessinger B."/>
            <person name="Dodds P.N."/>
            <person name="Figueroa M."/>
        </authorList>
    </citation>
    <scope>NUCLEOTIDE SEQUENCE [LARGE SCALE GENOMIC DNA]</scope>
    <source>
        <strain evidence="7 8">Ug99</strain>
    </source>
</reference>
<feature type="region of interest" description="Disordered" evidence="5">
    <location>
        <begin position="142"/>
        <end position="167"/>
    </location>
</feature>
<dbReference type="GO" id="GO:0005634">
    <property type="term" value="C:nucleus"/>
    <property type="evidence" value="ECO:0007669"/>
    <property type="project" value="TreeGrafter"/>
</dbReference>
<evidence type="ECO:0000259" key="6">
    <source>
        <dbReference type="PROSITE" id="PS51886"/>
    </source>
</evidence>
<proteinExistence type="inferred from homology"/>
<dbReference type="PANTHER" id="PTHR23354:SF62">
    <property type="entry name" value="MUSTARD, ISOFORM V"/>
    <property type="match status" value="1"/>
</dbReference>
<comment type="subcellular location">
    <subcellularLocation>
        <location evidence="1">Mitochondrion</location>
    </subcellularLocation>
</comment>
<dbReference type="PROSITE" id="PS51886">
    <property type="entry name" value="TLDC"/>
    <property type="match status" value="1"/>
</dbReference>
<sequence length="566" mass="62069">MQDLLEEFDPLSINKHNHIELINNTTTTTSHKPTKNYQQHQNTNIRTTSATSNSNPLFSTTTTTNTTSTAATTTNDQSIRKIKPQADHLSSNDLDPLGFLADSHQATLPNTQEHQKSLLLDAQIRSKFRQDALAKHLAHEPFRAQSPALEPPPPPLSSHPNSTYPHKPLITLSKLDQEPMTCFIDPTSSKSLSPPPPPPSQDSAQTSPSNPPTNSIKISSKIFQNQANKSRGSLSNKTNETPKRNQHIPSSANQEENKTINARSEPRMTKAVDQHKLAAALLEDFDEFVSASGSASTSSTSKKEVPIDHHVPREFQTFSSRSSPAPPAANRPQLNNNNNTYQNSGNSTPPSFFEGHEGRPSPIQFVGADSQSQLVMDDELAEGIRLHLPSRLKIPSVWKLMYSIDQHGTSLGTLYEKVSSISSTSGTMAGCILALKDQDGNRFGAFVNEAFKPSKEYYGTGECFLWKAVMFEPDDFRIGVTVKVYLWTGANDYMILSDHDLLSIGGGDGKFGLWIDSNLDKGASASCPAFNNEVLCSITNKHPSDRTQDDGTFKVIALECWTVSVS</sequence>
<evidence type="ECO:0000256" key="4">
    <source>
        <dbReference type="ARBA" id="ARBA00040604"/>
    </source>
</evidence>
<evidence type="ECO:0000256" key="3">
    <source>
        <dbReference type="ARBA" id="ARBA00023128"/>
    </source>
</evidence>
<comment type="caution">
    <text evidence="7">The sequence shown here is derived from an EMBL/GenBank/DDBJ whole genome shotgun (WGS) entry which is preliminary data.</text>
</comment>
<name>A0A5B0NDY8_PUCGR</name>
<evidence type="ECO:0000256" key="1">
    <source>
        <dbReference type="ARBA" id="ARBA00004173"/>
    </source>
</evidence>
<gene>
    <name evidence="7" type="primary">OXR1_1</name>
    <name evidence="7" type="ORF">PGTUg99_019017</name>
</gene>
<protein>
    <recommendedName>
        <fullName evidence="4">Oxidation resistance protein 1</fullName>
    </recommendedName>
</protein>
<evidence type="ECO:0000256" key="5">
    <source>
        <dbReference type="SAM" id="MobiDB-lite"/>
    </source>
</evidence>
<feature type="region of interest" description="Disordered" evidence="5">
    <location>
        <begin position="47"/>
        <end position="75"/>
    </location>
</feature>